<name>A0ABY8V1I4_9BACI</name>
<evidence type="ECO:0000313" key="1">
    <source>
        <dbReference type="EMBL" id="WIF99816.1"/>
    </source>
</evidence>
<dbReference type="InterPro" id="IPR007920">
    <property type="entry name" value="UPF0223"/>
</dbReference>
<sequence length="92" mass="10737">MSTDYNYPLDTEHWNTEEIIDVVNFYHLVEKANESGVKREDLMHAYSRFKQIVPSKSEEKTLGSEFEKQSGYSLYKTIKQARNTSEGEVVKL</sequence>
<evidence type="ECO:0000313" key="2">
    <source>
        <dbReference type="Proteomes" id="UP001236652"/>
    </source>
</evidence>
<dbReference type="Pfam" id="PF05256">
    <property type="entry name" value="UPF0223"/>
    <property type="match status" value="1"/>
</dbReference>
<dbReference type="Gene3D" id="1.10.220.80">
    <property type="entry name" value="BH2638-like"/>
    <property type="match status" value="1"/>
</dbReference>
<dbReference type="PIRSF" id="PIRSF037260">
    <property type="entry name" value="UPF0223"/>
    <property type="match status" value="1"/>
</dbReference>
<dbReference type="RefSeq" id="WP_231416207.1">
    <property type="nucleotide sequence ID" value="NZ_CP126446.1"/>
</dbReference>
<proteinExistence type="predicted"/>
<gene>
    <name evidence="1" type="ORF">QNI29_09200</name>
</gene>
<organism evidence="1 2">
    <name type="scientific">Pontibacillus chungwhensis</name>
    <dbReference type="NCBI Taxonomy" id="265426"/>
    <lineage>
        <taxon>Bacteria</taxon>
        <taxon>Bacillati</taxon>
        <taxon>Bacillota</taxon>
        <taxon>Bacilli</taxon>
        <taxon>Bacillales</taxon>
        <taxon>Bacillaceae</taxon>
        <taxon>Pontibacillus</taxon>
    </lineage>
</organism>
<protein>
    <submittedName>
        <fullName evidence="1">UPF0223 family protein</fullName>
    </submittedName>
</protein>
<dbReference type="EMBL" id="CP126446">
    <property type="protein sequence ID" value="WIF99816.1"/>
    <property type="molecule type" value="Genomic_DNA"/>
</dbReference>
<accession>A0ABY8V1I4</accession>
<dbReference type="InterPro" id="IPR023324">
    <property type="entry name" value="BH2638-like_sf"/>
</dbReference>
<dbReference type="NCBIfam" id="NF003353">
    <property type="entry name" value="PRK04387.1"/>
    <property type="match status" value="1"/>
</dbReference>
<reference evidence="1 2" key="1">
    <citation type="submission" date="2023-05" db="EMBL/GenBank/DDBJ databases">
        <title>Comparative genomics reveals the evidence of polycyclic aromatic hydrocarbons degradation in moderately halophilic genus Pontibacillus.</title>
        <authorList>
            <person name="Yang H."/>
            <person name="Qian Z."/>
        </authorList>
    </citation>
    <scope>NUCLEOTIDE SEQUENCE [LARGE SCALE GENOMIC DNA]</scope>
    <source>
        <strain evidence="2">HN14</strain>
    </source>
</reference>
<dbReference type="SUPFAM" id="SSF158504">
    <property type="entry name" value="BH2638-like"/>
    <property type="match status" value="1"/>
</dbReference>
<keyword evidence="2" id="KW-1185">Reference proteome</keyword>
<dbReference type="Proteomes" id="UP001236652">
    <property type="component" value="Chromosome"/>
</dbReference>